<reference evidence="2" key="1">
    <citation type="submission" date="2023-08" db="EMBL/GenBank/DDBJ databases">
        <authorList>
            <person name="Audoor S."/>
            <person name="Bilcke G."/>
        </authorList>
    </citation>
    <scope>NUCLEOTIDE SEQUENCE</scope>
</reference>
<protein>
    <submittedName>
        <fullName evidence="2">Uncharacterized protein</fullName>
    </submittedName>
</protein>
<name>A0AAD2JJF5_9STRA</name>
<dbReference type="AlphaFoldDB" id="A0AAD2JJF5"/>
<comment type="caution">
    <text evidence="2">The sequence shown here is derived from an EMBL/GenBank/DDBJ whole genome shotgun (WGS) entry which is preliminary data.</text>
</comment>
<evidence type="ECO:0000313" key="3">
    <source>
        <dbReference type="Proteomes" id="UP001295423"/>
    </source>
</evidence>
<accession>A0AAD2JJF5</accession>
<organism evidence="2 3">
    <name type="scientific">Cylindrotheca closterium</name>
    <dbReference type="NCBI Taxonomy" id="2856"/>
    <lineage>
        <taxon>Eukaryota</taxon>
        <taxon>Sar</taxon>
        <taxon>Stramenopiles</taxon>
        <taxon>Ochrophyta</taxon>
        <taxon>Bacillariophyta</taxon>
        <taxon>Bacillariophyceae</taxon>
        <taxon>Bacillariophycidae</taxon>
        <taxon>Bacillariales</taxon>
        <taxon>Bacillariaceae</taxon>
        <taxon>Cylindrotheca</taxon>
    </lineage>
</organism>
<dbReference type="Proteomes" id="UP001295423">
    <property type="component" value="Unassembled WGS sequence"/>
</dbReference>
<feature type="region of interest" description="Disordered" evidence="1">
    <location>
        <begin position="292"/>
        <end position="313"/>
    </location>
</feature>
<sequence>MNITTTDERESTQVESTWSLDAMGNFAVEDRSKNPFFARHHNSGEDDAWVSLLLPLPSTLSSSPSLPLKISRNKDISLYAHDNYKQAYQNISILSTEQLSNEEWTARRFQREQNARFPGQISTEQNLPVQQYYRSDQSGIEGSLSATRNFSVEQELLLSQRRPEPTQSPTREEYPRARPHRLPISTIFHRESLIDRSRTAVSSMTRFLVGSFLSINNLEPASRSEATTSPAWVGRDGIEDYNGTDRAGLDSMAGIGVRRSRQSEIQAFYGDDDSDDDTAYWTTGTAMETIYDSDSSNDAETEELESAPAAEERHQIENDAAWSSGGDEFLEWNYCTEAQQGVKIEPTFPHDPFVQFNSRRL</sequence>
<evidence type="ECO:0000256" key="1">
    <source>
        <dbReference type="SAM" id="MobiDB-lite"/>
    </source>
</evidence>
<dbReference type="EMBL" id="CAKOGP040001869">
    <property type="protein sequence ID" value="CAJ1954350.1"/>
    <property type="molecule type" value="Genomic_DNA"/>
</dbReference>
<gene>
    <name evidence="2" type="ORF">CYCCA115_LOCUS14942</name>
</gene>
<keyword evidence="3" id="KW-1185">Reference proteome</keyword>
<evidence type="ECO:0000313" key="2">
    <source>
        <dbReference type="EMBL" id="CAJ1954350.1"/>
    </source>
</evidence>
<proteinExistence type="predicted"/>
<feature type="compositionally biased region" description="Acidic residues" evidence="1">
    <location>
        <begin position="295"/>
        <end position="305"/>
    </location>
</feature>